<protein>
    <submittedName>
        <fullName evidence="2">Ferredoxin--NADP reductase</fullName>
        <ecNumber evidence="2">1.18.1.2</ecNumber>
    </submittedName>
</protein>
<dbReference type="PANTHER" id="PTHR42949:SF3">
    <property type="entry name" value="ANAEROBIC GLYCEROL-3-PHOSPHATE DEHYDROGENASE SUBUNIT B"/>
    <property type="match status" value="1"/>
</dbReference>
<dbReference type="InterPro" id="IPR023753">
    <property type="entry name" value="FAD/NAD-binding_dom"/>
</dbReference>
<dbReference type="SUPFAM" id="SSF51905">
    <property type="entry name" value="FAD/NAD(P)-binding domain"/>
    <property type="match status" value="1"/>
</dbReference>
<evidence type="ECO:0000313" key="2">
    <source>
        <dbReference type="EMBL" id="URZ10744.1"/>
    </source>
</evidence>
<dbReference type="InterPro" id="IPR051691">
    <property type="entry name" value="Metab_Enz_Cyan_OpOx_G3PDH"/>
</dbReference>
<evidence type="ECO:0000256" key="1">
    <source>
        <dbReference type="ARBA" id="ARBA00023002"/>
    </source>
</evidence>
<dbReference type="RefSeq" id="WP_077832427.1">
    <property type="nucleotide sequence ID" value="NZ_CP096983.1"/>
</dbReference>
<keyword evidence="1 2" id="KW-0560">Oxidoreductase</keyword>
<dbReference type="PANTHER" id="PTHR42949">
    <property type="entry name" value="ANAEROBIC GLYCEROL-3-PHOSPHATE DEHYDROGENASE SUBUNIT B"/>
    <property type="match status" value="1"/>
</dbReference>
<gene>
    <name evidence="2" type="ORF">CROST_014540</name>
</gene>
<proteinExistence type="predicted"/>
<reference evidence="2 3" key="1">
    <citation type="submission" date="2022-04" db="EMBL/GenBank/DDBJ databases">
        <title>Genome sequence of C. roseum typestrain.</title>
        <authorList>
            <person name="Poehlein A."/>
            <person name="Schoch T."/>
            <person name="Duerre P."/>
            <person name="Daniel R."/>
        </authorList>
    </citation>
    <scope>NUCLEOTIDE SEQUENCE [LARGE SCALE GENOMIC DNA]</scope>
    <source>
        <strain evidence="2 3">DSM 7320</strain>
    </source>
</reference>
<organism evidence="2 3">
    <name type="scientific">Clostridium felsineum</name>
    <dbReference type="NCBI Taxonomy" id="36839"/>
    <lineage>
        <taxon>Bacteria</taxon>
        <taxon>Bacillati</taxon>
        <taxon>Bacillota</taxon>
        <taxon>Clostridia</taxon>
        <taxon>Eubacteriales</taxon>
        <taxon>Clostridiaceae</taxon>
        <taxon>Clostridium</taxon>
    </lineage>
</organism>
<dbReference type="Proteomes" id="UP000190951">
    <property type="component" value="Chromosome"/>
</dbReference>
<dbReference type="EMBL" id="CP096983">
    <property type="protein sequence ID" value="URZ10744.1"/>
    <property type="molecule type" value="Genomic_DNA"/>
</dbReference>
<accession>A0A1S8LP23</accession>
<dbReference type="InterPro" id="IPR036188">
    <property type="entry name" value="FAD/NAD-bd_sf"/>
</dbReference>
<sequence length="314" mass="35092">MEYDLVIIGGGLSGIRTAISARKEGVKNILLIEAEDTLGGILNQCIHNGFGERIFNEELTGTEYIQRFIDEFLRLNINYKLNSTVIKLSKNKTVTFVNSEDGVVEIKACSIVCACGAIEKPKKSIRLLTRDLSGIYYAAAAERLINIHGYMPGKSIVILGANEIGNLLANRIYIEGGKVKAVIDNGVSLNKKNEIIELLAKINVPLLYDYDIMKIKGRGRIEGIYISNRNFEEKFISCDTLIFAQKLSCNDKLLKDSNIKSLNKEEKESKTNTSGIFIVGDTLYIHEFNSNDIVFESERLGKVITEYIEECTDK</sequence>
<dbReference type="STRING" id="84029.CROST_02980"/>
<dbReference type="EC" id="1.18.1.2" evidence="2"/>
<dbReference type="KEGG" id="crw:CROST_014540"/>
<name>A0A1S8LP23_9CLOT</name>
<dbReference type="PRINTS" id="PR00411">
    <property type="entry name" value="PNDRDTASEI"/>
</dbReference>
<dbReference type="Pfam" id="PF07992">
    <property type="entry name" value="Pyr_redox_2"/>
    <property type="match status" value="1"/>
</dbReference>
<dbReference type="GO" id="GO:0004324">
    <property type="term" value="F:ferredoxin-NADP+ reductase activity"/>
    <property type="evidence" value="ECO:0007669"/>
    <property type="project" value="UniProtKB-EC"/>
</dbReference>
<evidence type="ECO:0000313" key="3">
    <source>
        <dbReference type="Proteomes" id="UP000190951"/>
    </source>
</evidence>
<dbReference type="AlphaFoldDB" id="A0A1S8LP23"/>
<keyword evidence="3" id="KW-1185">Reference proteome</keyword>
<dbReference type="Gene3D" id="3.50.50.60">
    <property type="entry name" value="FAD/NAD(P)-binding domain"/>
    <property type="match status" value="2"/>
</dbReference>
<dbReference type="PRINTS" id="PR00368">
    <property type="entry name" value="FADPNR"/>
</dbReference>